<evidence type="ECO:0000313" key="3">
    <source>
        <dbReference type="EMBL" id="TMW13155.1"/>
    </source>
</evidence>
<reference evidence="3 4" key="1">
    <citation type="submission" date="2019-05" db="EMBL/GenBank/DDBJ databases">
        <title>Genome of Alcanivorax gelatiniphagus, an oil degrading marine bacteria.</title>
        <authorList>
            <person name="Kwon K.K."/>
        </authorList>
    </citation>
    <scope>NUCLEOTIDE SEQUENCE [LARGE SCALE GENOMIC DNA]</scope>
    <source>
        <strain evidence="3 4">MEBiC 08158</strain>
    </source>
</reference>
<dbReference type="Proteomes" id="UP000739180">
    <property type="component" value="Unassembled WGS sequence"/>
</dbReference>
<dbReference type="InterPro" id="IPR013094">
    <property type="entry name" value="AB_hydrolase_3"/>
</dbReference>
<organism evidence="3 4">
    <name type="scientific">Alloalcanivorax gelatiniphagus</name>
    <dbReference type="NCBI Taxonomy" id="1194167"/>
    <lineage>
        <taxon>Bacteria</taxon>
        <taxon>Pseudomonadati</taxon>
        <taxon>Pseudomonadota</taxon>
        <taxon>Gammaproteobacteria</taxon>
        <taxon>Oceanospirillales</taxon>
        <taxon>Alcanivoracaceae</taxon>
        <taxon>Alloalcanivorax</taxon>
    </lineage>
</organism>
<accession>A0ABY2XLS4</accession>
<name>A0ABY2XLS4_9GAMM</name>
<dbReference type="EMBL" id="VCQT01000027">
    <property type="protein sequence ID" value="TMW13155.1"/>
    <property type="molecule type" value="Genomic_DNA"/>
</dbReference>
<dbReference type="PANTHER" id="PTHR48081">
    <property type="entry name" value="AB HYDROLASE SUPERFAMILY PROTEIN C4A8.06C"/>
    <property type="match status" value="1"/>
</dbReference>
<evidence type="ECO:0000313" key="4">
    <source>
        <dbReference type="Proteomes" id="UP000739180"/>
    </source>
</evidence>
<dbReference type="SUPFAM" id="SSF53474">
    <property type="entry name" value="alpha/beta-Hydrolases"/>
    <property type="match status" value="1"/>
</dbReference>
<dbReference type="InterPro" id="IPR029058">
    <property type="entry name" value="AB_hydrolase_fold"/>
</dbReference>
<keyword evidence="1 3" id="KW-0378">Hydrolase</keyword>
<evidence type="ECO:0000259" key="2">
    <source>
        <dbReference type="Pfam" id="PF07859"/>
    </source>
</evidence>
<dbReference type="InterPro" id="IPR050300">
    <property type="entry name" value="GDXG_lipolytic_enzyme"/>
</dbReference>
<dbReference type="RefSeq" id="WP_138772260.1">
    <property type="nucleotide sequence ID" value="NZ_JBHSSX010000012.1"/>
</dbReference>
<dbReference type="GO" id="GO:0016787">
    <property type="term" value="F:hydrolase activity"/>
    <property type="evidence" value="ECO:0007669"/>
    <property type="project" value="UniProtKB-KW"/>
</dbReference>
<feature type="domain" description="Alpha/beta hydrolase fold-3" evidence="2">
    <location>
        <begin position="92"/>
        <end position="302"/>
    </location>
</feature>
<protein>
    <submittedName>
        <fullName evidence="3">Alpha/beta hydrolase</fullName>
    </submittedName>
</protein>
<comment type="caution">
    <text evidence="3">The sequence shown here is derived from an EMBL/GenBank/DDBJ whole genome shotgun (WGS) entry which is preliminary data.</text>
</comment>
<proteinExistence type="predicted"/>
<evidence type="ECO:0000256" key="1">
    <source>
        <dbReference type="ARBA" id="ARBA00022801"/>
    </source>
</evidence>
<keyword evidence="4" id="KW-1185">Reference proteome</keyword>
<gene>
    <name evidence="3" type="ORF">FGS76_08825</name>
</gene>
<dbReference type="PANTHER" id="PTHR48081:SF8">
    <property type="entry name" value="ALPHA_BETA HYDROLASE FOLD-3 DOMAIN-CONTAINING PROTEIN-RELATED"/>
    <property type="match status" value="1"/>
</dbReference>
<sequence length="330" mass="36336">MLTPPAAFKADRPHPALADWLERLNRLVADQAARGLEATPVTVRESMASMTASLVTRPVELPLVRDLMIATDDYPVPARLYDPAPERPKPVLLFFHGGGHMAGDIRVYDPIARRLAEASGQLVVAVEYRLAPECPYPLGLRDCHAAARHLWPALERCGCRVLPRLSLVGDSGGGALAATVSALAQDDADLNIDKQVLIYPSLDYTLEHPSLTENGRGYLLETARIRWYFDHYFQDGGAPDEQRRRDASPLHMPVSPRLPATLVLTAGFCPLRDEGVAYVERLQAAGVDARHQPFPDMIHAYLNLEDLVPDACAESYRVIGEFLNHQATAP</sequence>
<dbReference type="Pfam" id="PF07859">
    <property type="entry name" value="Abhydrolase_3"/>
    <property type="match status" value="1"/>
</dbReference>
<dbReference type="Gene3D" id="3.40.50.1820">
    <property type="entry name" value="alpha/beta hydrolase"/>
    <property type="match status" value="1"/>
</dbReference>